<dbReference type="InterPro" id="IPR011531">
    <property type="entry name" value="HCO3_transpt-like_TM_dom"/>
</dbReference>
<name>A0A3P7LFQ5_DIBLA</name>
<dbReference type="GO" id="GO:0006820">
    <property type="term" value="P:monoatomic anion transport"/>
    <property type="evidence" value="ECO:0007669"/>
    <property type="project" value="InterPro"/>
</dbReference>
<dbReference type="GO" id="GO:0015701">
    <property type="term" value="P:bicarbonate transport"/>
    <property type="evidence" value="ECO:0007669"/>
    <property type="project" value="TreeGrafter"/>
</dbReference>
<dbReference type="EMBL" id="UYRU01045773">
    <property type="protein sequence ID" value="VDN08778.1"/>
    <property type="molecule type" value="Genomic_DNA"/>
</dbReference>
<dbReference type="GO" id="GO:0050801">
    <property type="term" value="P:monoatomic ion homeostasis"/>
    <property type="evidence" value="ECO:0007669"/>
    <property type="project" value="TreeGrafter"/>
</dbReference>
<comment type="subcellular location">
    <subcellularLocation>
        <location evidence="1">Membrane</location>
        <topology evidence="1">Multi-pass membrane protein</topology>
    </subcellularLocation>
</comment>
<keyword evidence="3 5" id="KW-1133">Transmembrane helix</keyword>
<dbReference type="GO" id="GO:0005886">
    <property type="term" value="C:plasma membrane"/>
    <property type="evidence" value="ECO:0007669"/>
    <property type="project" value="TreeGrafter"/>
</dbReference>
<dbReference type="AlphaFoldDB" id="A0A3P7LFQ5"/>
<proteinExistence type="predicted"/>
<evidence type="ECO:0000259" key="6">
    <source>
        <dbReference type="Pfam" id="PF00955"/>
    </source>
</evidence>
<dbReference type="PANTHER" id="PTHR11453">
    <property type="entry name" value="ANION EXCHANGE PROTEIN"/>
    <property type="match status" value="1"/>
</dbReference>
<dbReference type="PANTHER" id="PTHR11453:SF47">
    <property type="entry name" value="ANION EXCHANGE PROTEIN"/>
    <property type="match status" value="1"/>
</dbReference>
<dbReference type="GO" id="GO:0005452">
    <property type="term" value="F:solute:inorganic anion antiporter activity"/>
    <property type="evidence" value="ECO:0007669"/>
    <property type="project" value="InterPro"/>
</dbReference>
<evidence type="ECO:0000256" key="4">
    <source>
        <dbReference type="ARBA" id="ARBA00023136"/>
    </source>
</evidence>
<keyword evidence="2 5" id="KW-0812">Transmembrane</keyword>
<keyword evidence="8" id="KW-1185">Reference proteome</keyword>
<dbReference type="OrthoDB" id="1735926at2759"/>
<dbReference type="Gene3D" id="1.10.287.570">
    <property type="entry name" value="Helical hairpin bin"/>
    <property type="match status" value="1"/>
</dbReference>
<evidence type="ECO:0000256" key="5">
    <source>
        <dbReference type="SAM" id="Phobius"/>
    </source>
</evidence>
<feature type="transmembrane region" description="Helical" evidence="5">
    <location>
        <begin position="162"/>
        <end position="181"/>
    </location>
</feature>
<feature type="domain" description="Bicarbonate transporter-like transmembrane" evidence="6">
    <location>
        <begin position="128"/>
        <end position="295"/>
    </location>
</feature>
<dbReference type="InterPro" id="IPR003020">
    <property type="entry name" value="HCO3_transpt_euk"/>
</dbReference>
<accession>A0A3P7LFQ5</accession>
<evidence type="ECO:0000256" key="3">
    <source>
        <dbReference type="ARBA" id="ARBA00022989"/>
    </source>
</evidence>
<feature type="transmembrane region" description="Helical" evidence="5">
    <location>
        <begin position="276"/>
        <end position="294"/>
    </location>
</feature>
<feature type="transmembrane region" description="Helical" evidence="5">
    <location>
        <begin position="359"/>
        <end position="377"/>
    </location>
</feature>
<evidence type="ECO:0000313" key="8">
    <source>
        <dbReference type="Proteomes" id="UP000281553"/>
    </source>
</evidence>
<evidence type="ECO:0000256" key="2">
    <source>
        <dbReference type="ARBA" id="ARBA00022692"/>
    </source>
</evidence>
<gene>
    <name evidence="7" type="ORF">DILT_LOCUS4609</name>
</gene>
<feature type="transmembrane region" description="Helical" evidence="5">
    <location>
        <begin position="242"/>
        <end position="264"/>
    </location>
</feature>
<evidence type="ECO:0000313" key="7">
    <source>
        <dbReference type="EMBL" id="VDN08778.1"/>
    </source>
</evidence>
<dbReference type="Pfam" id="PF00955">
    <property type="entry name" value="HCO3_cotransp"/>
    <property type="match status" value="1"/>
</dbReference>
<protein>
    <recommendedName>
        <fullName evidence="6">Bicarbonate transporter-like transmembrane domain-containing protein</fullName>
    </recommendedName>
</protein>
<feature type="transmembrane region" description="Helical" evidence="5">
    <location>
        <begin position="188"/>
        <end position="207"/>
    </location>
</feature>
<reference evidence="7 8" key="1">
    <citation type="submission" date="2018-11" db="EMBL/GenBank/DDBJ databases">
        <authorList>
            <consortium name="Pathogen Informatics"/>
        </authorList>
    </citation>
    <scope>NUCLEOTIDE SEQUENCE [LARGE SCALE GENOMIC DNA]</scope>
</reference>
<dbReference type="Proteomes" id="UP000281553">
    <property type="component" value="Unassembled WGS sequence"/>
</dbReference>
<organism evidence="7 8">
    <name type="scientific">Dibothriocephalus latus</name>
    <name type="common">Fish tapeworm</name>
    <name type="synonym">Diphyllobothrium latum</name>
    <dbReference type="NCBI Taxonomy" id="60516"/>
    <lineage>
        <taxon>Eukaryota</taxon>
        <taxon>Metazoa</taxon>
        <taxon>Spiralia</taxon>
        <taxon>Lophotrochozoa</taxon>
        <taxon>Platyhelminthes</taxon>
        <taxon>Cestoda</taxon>
        <taxon>Eucestoda</taxon>
        <taxon>Diphyllobothriidea</taxon>
        <taxon>Diphyllobothriidae</taxon>
        <taxon>Dibothriocephalus</taxon>
    </lineage>
</organism>
<sequence length="405" mass="45046">MTAYAAPNANVLIQAMQTYLQTTVVLPRSAIKSAIVGETGLALPHSDPVQFERADLGKLTINVYSASFDFFQLVCFALFDSQHGFFDDFQADLAGREGRHSVVSGLALDIATIPRISKKNLRNFCPPFKQLWLGCNMWIHRYCSDFKDAFARDNIATVLSSIPFVFFVVFGPTITMGNLYLKEVNSLVNLELCIIACGFFTATYALLSGQPAATVGPSGPCFIFEAITAQLSRSLQVPFPNFRFWIGIYMALFGMILVALNFSNLAKYARRSLEELFSSFVAFYFILKALFALFKARYWVGAFNVPLGMMFVTVMERIFFRSYHLPTLNIPKFNEISVSSITALKPKAKKPSPVIMDHILTNVAFPLICVFLGWPFVSGVPVRTTANTMALVKLEPHPPPGKPAQ</sequence>
<evidence type="ECO:0000256" key="1">
    <source>
        <dbReference type="ARBA" id="ARBA00004141"/>
    </source>
</evidence>
<keyword evidence="4 5" id="KW-0472">Membrane</keyword>